<keyword evidence="1" id="KW-0418">Kinase</keyword>
<reference evidence="1 2" key="2">
    <citation type="submission" date="2019-04" db="EMBL/GenBank/DDBJ databases">
        <title>The genome sequence of big-headed turtle.</title>
        <authorList>
            <person name="Gong S."/>
        </authorList>
    </citation>
    <scope>NUCLEOTIDE SEQUENCE [LARGE SCALE GENOMIC DNA]</scope>
    <source>
        <strain evidence="1">DO16091913</strain>
        <tissue evidence="1">Muscle</tissue>
    </source>
</reference>
<evidence type="ECO:0000313" key="2">
    <source>
        <dbReference type="Proteomes" id="UP000297703"/>
    </source>
</evidence>
<proteinExistence type="predicted"/>
<reference evidence="1 2" key="1">
    <citation type="submission" date="2019-04" db="EMBL/GenBank/DDBJ databases">
        <title>Draft genome of the big-headed turtle Platysternon megacephalum.</title>
        <authorList>
            <person name="Gong S."/>
        </authorList>
    </citation>
    <scope>NUCLEOTIDE SEQUENCE [LARGE SCALE GENOMIC DNA]</scope>
    <source>
        <strain evidence="1">DO16091913</strain>
        <tissue evidence="1">Muscle</tissue>
    </source>
</reference>
<dbReference type="GO" id="GO:0016301">
    <property type="term" value="F:kinase activity"/>
    <property type="evidence" value="ECO:0007669"/>
    <property type="project" value="UniProtKB-KW"/>
</dbReference>
<comment type="caution">
    <text evidence="1">The sequence shown here is derived from an EMBL/GenBank/DDBJ whole genome shotgun (WGS) entry which is preliminary data.</text>
</comment>
<dbReference type="AlphaFoldDB" id="A0A4D9EC06"/>
<dbReference type="EMBL" id="QXTE01000119">
    <property type="protein sequence ID" value="TFK05162.1"/>
    <property type="molecule type" value="Genomic_DNA"/>
</dbReference>
<name>A0A4D9EC06_9SAUR</name>
<keyword evidence="2" id="KW-1185">Reference proteome</keyword>
<accession>A0A4D9EC06</accession>
<organism evidence="1 2">
    <name type="scientific">Platysternon megacephalum</name>
    <name type="common">big-headed turtle</name>
    <dbReference type="NCBI Taxonomy" id="55544"/>
    <lineage>
        <taxon>Eukaryota</taxon>
        <taxon>Metazoa</taxon>
        <taxon>Chordata</taxon>
        <taxon>Craniata</taxon>
        <taxon>Vertebrata</taxon>
        <taxon>Euteleostomi</taxon>
        <taxon>Archelosauria</taxon>
        <taxon>Testudinata</taxon>
        <taxon>Testudines</taxon>
        <taxon>Cryptodira</taxon>
        <taxon>Durocryptodira</taxon>
        <taxon>Testudinoidea</taxon>
        <taxon>Platysternidae</taxon>
        <taxon>Platysternon</taxon>
    </lineage>
</organism>
<gene>
    <name evidence="1" type="ORF">DR999_PMT12170</name>
</gene>
<protein>
    <submittedName>
        <fullName evidence="1">Cyclin-dependent kinase-like 2</fullName>
    </submittedName>
</protein>
<sequence length="140" mass="14970">MRESVPAPHLLVPRLRLTTVRQINSSSGQASAAKTNREQLVPIYEARIPAKARAAGGGWGLKAIEPGASEPWRALRDSCNPSLHCCHLLSVCFPMILRCSPGALAGNSELTGQSQESIELGPISRTKGEMGQENVPCKPC</sequence>
<keyword evidence="1" id="KW-0808">Transferase</keyword>
<evidence type="ECO:0000313" key="1">
    <source>
        <dbReference type="EMBL" id="TFK05162.1"/>
    </source>
</evidence>
<dbReference type="Proteomes" id="UP000297703">
    <property type="component" value="Unassembled WGS sequence"/>
</dbReference>